<reference evidence="9" key="1">
    <citation type="journal article" date="2019" name="Int. J. Syst. Evol. Microbiol.">
        <title>The Global Catalogue of Microorganisms (GCM) 10K type strain sequencing project: providing services to taxonomists for standard genome sequencing and annotation.</title>
        <authorList>
            <consortium name="The Broad Institute Genomics Platform"/>
            <consortium name="The Broad Institute Genome Sequencing Center for Infectious Disease"/>
            <person name="Wu L."/>
            <person name="Ma J."/>
        </authorList>
    </citation>
    <scope>NUCLEOTIDE SEQUENCE [LARGE SCALE GENOMIC DNA]</scope>
    <source>
        <strain evidence="9">JCM 18424</strain>
    </source>
</reference>
<feature type="transmembrane region" description="Helical" evidence="7">
    <location>
        <begin position="254"/>
        <end position="278"/>
    </location>
</feature>
<dbReference type="RefSeq" id="WP_345666684.1">
    <property type="nucleotide sequence ID" value="NZ_BAABKE010000001.1"/>
</dbReference>
<organism evidence="8 9">
    <name type="scientific">Wohlfahrtiimonas larvae</name>
    <dbReference type="NCBI Taxonomy" id="1157986"/>
    <lineage>
        <taxon>Bacteria</taxon>
        <taxon>Pseudomonadati</taxon>
        <taxon>Pseudomonadota</taxon>
        <taxon>Gammaproteobacteria</taxon>
        <taxon>Cardiobacteriales</taxon>
        <taxon>Ignatzschineriaceae</taxon>
        <taxon>Wohlfahrtiimonas</taxon>
    </lineage>
</organism>
<evidence type="ECO:0000313" key="9">
    <source>
        <dbReference type="Proteomes" id="UP001500631"/>
    </source>
</evidence>
<gene>
    <name evidence="8" type="ORF">GCM10023338_00170</name>
</gene>
<feature type="transmembrane region" description="Helical" evidence="7">
    <location>
        <begin position="43"/>
        <end position="62"/>
    </location>
</feature>
<feature type="transmembrane region" description="Helical" evidence="7">
    <location>
        <begin position="203"/>
        <end position="220"/>
    </location>
</feature>
<keyword evidence="6" id="KW-0813">Transport</keyword>
<protein>
    <submittedName>
        <fullName evidence="8">Metal ABC transporter permease</fullName>
    </submittedName>
</protein>
<evidence type="ECO:0000256" key="2">
    <source>
        <dbReference type="ARBA" id="ARBA00008034"/>
    </source>
</evidence>
<dbReference type="Gene3D" id="1.10.3470.10">
    <property type="entry name" value="ABC transporter involved in vitamin B12 uptake, BtuC"/>
    <property type="match status" value="1"/>
</dbReference>
<dbReference type="SUPFAM" id="SSF81345">
    <property type="entry name" value="ABC transporter involved in vitamin B12 uptake, BtuC"/>
    <property type="match status" value="1"/>
</dbReference>
<dbReference type="Pfam" id="PF00950">
    <property type="entry name" value="ABC-3"/>
    <property type="match status" value="1"/>
</dbReference>
<evidence type="ECO:0000256" key="4">
    <source>
        <dbReference type="ARBA" id="ARBA00022989"/>
    </source>
</evidence>
<proteinExistence type="inferred from homology"/>
<dbReference type="PANTHER" id="PTHR30477">
    <property type="entry name" value="ABC-TRANSPORTER METAL-BINDING PROTEIN"/>
    <property type="match status" value="1"/>
</dbReference>
<feature type="transmembrane region" description="Helical" evidence="7">
    <location>
        <begin position="68"/>
        <end position="88"/>
    </location>
</feature>
<comment type="subcellular location">
    <subcellularLocation>
        <location evidence="6">Cell membrane</location>
        <topology evidence="6">Multi-pass membrane protein</topology>
    </subcellularLocation>
    <subcellularLocation>
        <location evidence="1">Membrane</location>
        <topology evidence="1">Multi-pass membrane protein</topology>
    </subcellularLocation>
</comment>
<name>A0ABP9ME91_9GAMM</name>
<feature type="transmembrane region" description="Helical" evidence="7">
    <location>
        <begin position="100"/>
        <end position="119"/>
    </location>
</feature>
<comment type="caution">
    <text evidence="8">The sequence shown here is derived from an EMBL/GenBank/DDBJ whole genome shotgun (WGS) entry which is preliminary data.</text>
</comment>
<dbReference type="InterPro" id="IPR037294">
    <property type="entry name" value="ABC_BtuC-like"/>
</dbReference>
<accession>A0ABP9ME91</accession>
<keyword evidence="5 7" id="KW-0472">Membrane</keyword>
<keyword evidence="3 6" id="KW-0812">Transmembrane</keyword>
<evidence type="ECO:0000256" key="7">
    <source>
        <dbReference type="SAM" id="Phobius"/>
    </source>
</evidence>
<dbReference type="EMBL" id="BAABKE010000001">
    <property type="protein sequence ID" value="GAA5093329.1"/>
    <property type="molecule type" value="Genomic_DNA"/>
</dbReference>
<evidence type="ECO:0000256" key="5">
    <source>
        <dbReference type="ARBA" id="ARBA00023136"/>
    </source>
</evidence>
<sequence>MWDFLVTPFLTFPFMQRALLASFMVAVSSGVVGSFLVMRRMSLVGDALSHGILPGIALGFMFYGFNLIAMGIGGVIAGIAIALLAFLVSRYTRLNEDASFAAFYLISLSIGVIIISKIGSQVDLLHILFGSVLTIDNTMLTFLWAIMCFTLITIAIIYRPLVLFVIDPIFLQSMKIKGVNYYGIFLLVVVVNLIAGFQALGSLMAVGLLMLPVIIGQLWVRSIEGLFVVIIILGFLIAYFGLLTSFYLDVPSGPAIIGVAGLIYFFSLLFGRSGGILIRFFRLKHKAA</sequence>
<comment type="similarity">
    <text evidence="2 6">Belongs to the ABC-3 integral membrane protein family.</text>
</comment>
<evidence type="ECO:0000256" key="1">
    <source>
        <dbReference type="ARBA" id="ARBA00004141"/>
    </source>
</evidence>
<feature type="transmembrane region" description="Helical" evidence="7">
    <location>
        <begin position="20"/>
        <end position="38"/>
    </location>
</feature>
<evidence type="ECO:0000256" key="6">
    <source>
        <dbReference type="RuleBase" id="RU003943"/>
    </source>
</evidence>
<keyword evidence="4 7" id="KW-1133">Transmembrane helix</keyword>
<dbReference type="PANTHER" id="PTHR30477:SF13">
    <property type="entry name" value="IRON TRANSPORT SYSTEM MEMBRANE PROTEIN HI_0360-RELATED"/>
    <property type="match status" value="1"/>
</dbReference>
<keyword evidence="9" id="KW-1185">Reference proteome</keyword>
<evidence type="ECO:0000313" key="8">
    <source>
        <dbReference type="EMBL" id="GAA5093329.1"/>
    </source>
</evidence>
<dbReference type="InterPro" id="IPR001626">
    <property type="entry name" value="ABC_TroCD"/>
</dbReference>
<feature type="transmembrane region" description="Helical" evidence="7">
    <location>
        <begin position="179"/>
        <end position="197"/>
    </location>
</feature>
<dbReference type="Proteomes" id="UP001500631">
    <property type="component" value="Unassembled WGS sequence"/>
</dbReference>
<feature type="transmembrane region" description="Helical" evidence="7">
    <location>
        <begin position="227"/>
        <end position="248"/>
    </location>
</feature>
<evidence type="ECO:0000256" key="3">
    <source>
        <dbReference type="ARBA" id="ARBA00022692"/>
    </source>
</evidence>
<feature type="transmembrane region" description="Helical" evidence="7">
    <location>
        <begin position="139"/>
        <end position="158"/>
    </location>
</feature>